<feature type="non-terminal residue" evidence="2">
    <location>
        <position position="1"/>
    </location>
</feature>
<dbReference type="InterPro" id="IPR009014">
    <property type="entry name" value="Transketo_C/PFOR_II"/>
</dbReference>
<feature type="domain" description="Transketolase C-terminal" evidence="1">
    <location>
        <begin position="1"/>
        <end position="46"/>
    </location>
</feature>
<dbReference type="Pfam" id="PF02780">
    <property type="entry name" value="Transketolase_C"/>
    <property type="match status" value="1"/>
</dbReference>
<dbReference type="Proteomes" id="UP000230731">
    <property type="component" value="Unassembled WGS sequence"/>
</dbReference>
<name>A0A2M6WZF7_9BACT</name>
<accession>A0A2M6WZF7</accession>
<reference evidence="3" key="1">
    <citation type="submission" date="2017-09" db="EMBL/GenBank/DDBJ databases">
        <title>Depth-based differentiation of microbial function through sediment-hosted aquifers and enrichment of novel symbionts in the deep terrestrial subsurface.</title>
        <authorList>
            <person name="Probst A.J."/>
            <person name="Ladd B."/>
            <person name="Jarett J.K."/>
            <person name="Geller-Mcgrath D.E."/>
            <person name="Sieber C.M.K."/>
            <person name="Emerson J.B."/>
            <person name="Anantharaman K."/>
            <person name="Thomas B.C."/>
            <person name="Malmstrom R."/>
            <person name="Stieglmeier M."/>
            <person name="Klingl A."/>
            <person name="Woyke T."/>
            <person name="Ryan C.M."/>
            <person name="Banfield J.F."/>
        </authorList>
    </citation>
    <scope>NUCLEOTIDE SEQUENCE [LARGE SCALE GENOMIC DNA]</scope>
</reference>
<comment type="caution">
    <text evidence="2">The sequence shown here is derived from an EMBL/GenBank/DDBJ whole genome shotgun (WGS) entry which is preliminary data.</text>
</comment>
<evidence type="ECO:0000313" key="3">
    <source>
        <dbReference type="Proteomes" id="UP000230731"/>
    </source>
</evidence>
<organism evidence="2 3">
    <name type="scientific">Candidatus Andersenbacteria bacterium CG10_big_fil_rev_8_21_14_0_10_54_11</name>
    <dbReference type="NCBI Taxonomy" id="1974485"/>
    <lineage>
        <taxon>Bacteria</taxon>
        <taxon>Candidatus Anderseniibacteriota</taxon>
    </lineage>
</organism>
<dbReference type="InterPro" id="IPR033248">
    <property type="entry name" value="Transketolase_C"/>
</dbReference>
<proteinExistence type="predicted"/>
<dbReference type="AlphaFoldDB" id="A0A2M6WZF7"/>
<gene>
    <name evidence="2" type="ORF">COT71_02140</name>
</gene>
<evidence type="ECO:0000313" key="2">
    <source>
        <dbReference type="EMBL" id="PIT98191.1"/>
    </source>
</evidence>
<evidence type="ECO:0000259" key="1">
    <source>
        <dbReference type="Pfam" id="PF02780"/>
    </source>
</evidence>
<dbReference type="SUPFAM" id="SSF52922">
    <property type="entry name" value="TK C-terminal domain-like"/>
    <property type="match status" value="1"/>
</dbReference>
<dbReference type="Gene3D" id="3.40.50.920">
    <property type="match status" value="1"/>
</dbReference>
<sequence>LDAETIVSSAVKTGRVVTAEDHSVNGGLGSAVEEVLGEYHPTPMRRELCGRRRKWSRADKRIRRYDYTTLFLKLHPPGVVF</sequence>
<protein>
    <recommendedName>
        <fullName evidence="1">Transketolase C-terminal domain-containing protein</fullName>
    </recommendedName>
</protein>
<dbReference type="EMBL" id="PEZP01000025">
    <property type="protein sequence ID" value="PIT98191.1"/>
    <property type="molecule type" value="Genomic_DNA"/>
</dbReference>